<evidence type="ECO:0000313" key="1">
    <source>
        <dbReference type="EMBL" id="CAL81859.1"/>
    </source>
</evidence>
<name>A5HYK0_CLOBH</name>
<dbReference type="AlphaFoldDB" id="A5HYK0"/>
<accession>A5HYK0</accession>
<dbReference type="KEGG" id="cbh:CLC_0366"/>
<dbReference type="Proteomes" id="UP000001986">
    <property type="component" value="Chromosome"/>
</dbReference>
<organism evidence="1 2">
    <name type="scientific">Clostridium botulinum (strain Hall / ATCC 3502 / NCTC 13319 / Type A)</name>
    <dbReference type="NCBI Taxonomy" id="441771"/>
    <lineage>
        <taxon>Bacteria</taxon>
        <taxon>Bacillati</taxon>
        <taxon>Bacillota</taxon>
        <taxon>Clostridia</taxon>
        <taxon>Eubacteriales</taxon>
        <taxon>Clostridiaceae</taxon>
        <taxon>Clostridium</taxon>
    </lineage>
</organism>
<dbReference type="EMBL" id="AM412317">
    <property type="protein sequence ID" value="CAL81859.1"/>
    <property type="molecule type" value="Genomic_DNA"/>
</dbReference>
<reference evidence="1 2" key="1">
    <citation type="journal article" date="2007" name="Genome Res.">
        <title>Genome sequence of a proteolytic (Group I) Clostridium botulinum strain Hall A and comparative analysis of the clostridial genomes.</title>
        <authorList>
            <person name="Sebaihia M."/>
            <person name="Peck M.W."/>
            <person name="Minton N.P."/>
            <person name="Thomson N.R."/>
            <person name="Holden M.T.G."/>
            <person name="Mitchell W.J."/>
            <person name="Carter A.T."/>
            <person name="Bentley S.D."/>
            <person name="Mason D.R."/>
            <person name="Crossman L."/>
            <person name="Paul C.J."/>
            <person name="Ivens A."/>
            <person name="Wells-Bennik M.H.J."/>
            <person name="Davis I.J."/>
            <person name="Cerdeno-Tarraga A.M."/>
            <person name="Churcher C."/>
            <person name="Quail M.A."/>
            <person name="Chillingworth T."/>
            <person name="Feltwell T."/>
            <person name="Fraser A."/>
            <person name="Goodhead I."/>
            <person name="Hance Z."/>
            <person name="Jagels K."/>
            <person name="Larke N."/>
            <person name="Maddison M."/>
            <person name="Moule S."/>
            <person name="Mungall K."/>
            <person name="Norbertczak H."/>
            <person name="Rabbinowitsch E."/>
            <person name="Sanders M."/>
            <person name="Simmonds M."/>
            <person name="White B."/>
            <person name="Whithead S."/>
            <person name="Parkhill J."/>
        </authorList>
    </citation>
    <scope>NUCLEOTIDE SEQUENCE [LARGE SCALE GENOMIC DNA]</scope>
    <source>
        <strain evidence="2">Hall / ATCC 3502 / NCTC 13319 / Type A [Sanger]</strain>
    </source>
</reference>
<gene>
    <name evidence="1" type="ordered locus">CBO0307</name>
</gene>
<protein>
    <submittedName>
        <fullName evidence="1">Uncharacterized protein</fullName>
    </submittedName>
</protein>
<accession>A7G0K6</accession>
<dbReference type="HOGENOM" id="CLU_3326393_0_0_9"/>
<sequence>MDIYIAWKAIFNKNTFCINKKAVDKIYLSTAYGVVVLA</sequence>
<dbReference type="PATRIC" id="fig|413999.7.peg.308"/>
<dbReference type="KEGG" id="cbo:CBO0307"/>
<evidence type="ECO:0000313" key="2">
    <source>
        <dbReference type="Proteomes" id="UP000001986"/>
    </source>
</evidence>
<keyword evidence="2" id="KW-1185">Reference proteome</keyword>
<proteinExistence type="predicted"/>